<name>A0ABV2JY98_9GAMM</name>
<accession>A0ABV2JY98</accession>
<keyword evidence="3" id="KW-1185">Reference proteome</keyword>
<organism evidence="2 3">
    <name type="scientific">Dyella japonica</name>
    <dbReference type="NCBI Taxonomy" id="231455"/>
    <lineage>
        <taxon>Bacteria</taxon>
        <taxon>Pseudomonadati</taxon>
        <taxon>Pseudomonadota</taxon>
        <taxon>Gammaproteobacteria</taxon>
        <taxon>Lysobacterales</taxon>
        <taxon>Rhodanobacteraceae</taxon>
        <taxon>Dyella</taxon>
    </lineage>
</organism>
<comment type="caution">
    <text evidence="2">The sequence shown here is derived from an EMBL/GenBank/DDBJ whole genome shotgun (WGS) entry which is preliminary data.</text>
</comment>
<gene>
    <name evidence="2" type="ORF">ABIC75_003548</name>
</gene>
<dbReference type="EMBL" id="JBEPMU010000005">
    <property type="protein sequence ID" value="MET3653811.1"/>
    <property type="molecule type" value="Genomic_DNA"/>
</dbReference>
<reference evidence="2 3" key="1">
    <citation type="submission" date="2024-06" db="EMBL/GenBank/DDBJ databases">
        <title>Sorghum-associated microbial communities from plants grown in Nebraska, USA.</title>
        <authorList>
            <person name="Schachtman D."/>
        </authorList>
    </citation>
    <scope>NUCLEOTIDE SEQUENCE [LARGE SCALE GENOMIC DNA]</scope>
    <source>
        <strain evidence="2 3">1073</strain>
    </source>
</reference>
<protein>
    <submittedName>
        <fullName evidence="2">Uncharacterized protein</fullName>
    </submittedName>
</protein>
<dbReference type="RefSeq" id="WP_354015187.1">
    <property type="nucleotide sequence ID" value="NZ_JBEPMU010000005.1"/>
</dbReference>
<feature type="region of interest" description="Disordered" evidence="1">
    <location>
        <begin position="84"/>
        <end position="103"/>
    </location>
</feature>
<sequence>MLQIGKNLLLLWVLEIVRWRTFGRLYGLGEALGFVVSASAWECEVGLSRSCRKIAIWLACGGLPNRCRGPGHFSLLAHARAGARANGEAGPKGGGQDARSKEK</sequence>
<evidence type="ECO:0000313" key="2">
    <source>
        <dbReference type="EMBL" id="MET3653811.1"/>
    </source>
</evidence>
<proteinExistence type="predicted"/>
<evidence type="ECO:0000256" key="1">
    <source>
        <dbReference type="SAM" id="MobiDB-lite"/>
    </source>
</evidence>
<dbReference type="Proteomes" id="UP001549184">
    <property type="component" value="Unassembled WGS sequence"/>
</dbReference>
<evidence type="ECO:0000313" key="3">
    <source>
        <dbReference type="Proteomes" id="UP001549184"/>
    </source>
</evidence>